<evidence type="ECO:0000256" key="2">
    <source>
        <dbReference type="ARBA" id="ARBA00023134"/>
    </source>
</evidence>
<keyword evidence="3" id="KW-0648">Protein biosynthesis</keyword>
<keyword evidence="1" id="KW-0547">Nucleotide-binding</keyword>
<dbReference type="InterPro" id="IPR050100">
    <property type="entry name" value="TRAFAC_GTPase_members"/>
</dbReference>
<organism evidence="3 4">
    <name type="scientific">Galemys pyrenaicus</name>
    <name type="common">Iberian desman</name>
    <name type="synonym">Pyrenean desman</name>
    <dbReference type="NCBI Taxonomy" id="202257"/>
    <lineage>
        <taxon>Eukaryota</taxon>
        <taxon>Metazoa</taxon>
        <taxon>Chordata</taxon>
        <taxon>Craniata</taxon>
        <taxon>Vertebrata</taxon>
        <taxon>Euteleostomi</taxon>
        <taxon>Mammalia</taxon>
        <taxon>Eutheria</taxon>
        <taxon>Laurasiatheria</taxon>
        <taxon>Eulipotyphla</taxon>
        <taxon>Talpidae</taxon>
        <taxon>Galemys</taxon>
    </lineage>
</organism>
<reference evidence="3" key="1">
    <citation type="journal article" date="2021" name="Evol. Appl.">
        <title>The genome of the Pyrenean desman and the effects of bottlenecks and inbreeding on the genomic landscape of an endangered species.</title>
        <authorList>
            <person name="Escoda L."/>
            <person name="Castresana J."/>
        </authorList>
    </citation>
    <scope>NUCLEOTIDE SEQUENCE</scope>
    <source>
        <strain evidence="3">IBE-C5619</strain>
    </source>
</reference>
<sequence length="110" mass="12715">MDISLWRVESSNYYVAITETLRCRDFIRNMMTGTARADYTALILLLLLTYKEIVQEVNTYTKQTGYNPDPVSFVPISGWNGRRQMLTWFSQGLEITWKDGGSCVHIKLPD</sequence>
<dbReference type="EMBL" id="JAGFMF010011678">
    <property type="protein sequence ID" value="KAG8516504.1"/>
    <property type="molecule type" value="Genomic_DNA"/>
</dbReference>
<dbReference type="PANTHER" id="PTHR23115">
    <property type="entry name" value="TRANSLATION FACTOR"/>
    <property type="match status" value="1"/>
</dbReference>
<feature type="non-terminal residue" evidence="3">
    <location>
        <position position="110"/>
    </location>
</feature>
<gene>
    <name evidence="3" type="ORF">J0S82_008208</name>
</gene>
<dbReference type="SUPFAM" id="SSF52540">
    <property type="entry name" value="P-loop containing nucleoside triphosphate hydrolases"/>
    <property type="match status" value="1"/>
</dbReference>
<evidence type="ECO:0000313" key="4">
    <source>
        <dbReference type="Proteomes" id="UP000700334"/>
    </source>
</evidence>
<evidence type="ECO:0000313" key="3">
    <source>
        <dbReference type="EMBL" id="KAG8516504.1"/>
    </source>
</evidence>
<proteinExistence type="predicted"/>
<dbReference type="GO" id="GO:0003746">
    <property type="term" value="F:translation elongation factor activity"/>
    <property type="evidence" value="ECO:0007669"/>
    <property type="project" value="UniProtKB-KW"/>
</dbReference>
<dbReference type="InterPro" id="IPR027417">
    <property type="entry name" value="P-loop_NTPase"/>
</dbReference>
<dbReference type="Proteomes" id="UP000700334">
    <property type="component" value="Unassembled WGS sequence"/>
</dbReference>
<comment type="caution">
    <text evidence="3">The sequence shown here is derived from an EMBL/GenBank/DDBJ whole genome shotgun (WGS) entry which is preliminary data.</text>
</comment>
<keyword evidence="4" id="KW-1185">Reference proteome</keyword>
<evidence type="ECO:0000256" key="1">
    <source>
        <dbReference type="ARBA" id="ARBA00022741"/>
    </source>
</evidence>
<dbReference type="AlphaFoldDB" id="A0A8J6DQ15"/>
<name>A0A8J6DQ15_GALPY</name>
<accession>A0A8J6DQ15</accession>
<keyword evidence="2" id="KW-0342">GTP-binding</keyword>
<dbReference type="OrthoDB" id="1880847at2759"/>
<protein>
    <submittedName>
        <fullName evidence="3">Elongation factor 1-alpha 1</fullName>
    </submittedName>
</protein>
<dbReference type="GO" id="GO:0005525">
    <property type="term" value="F:GTP binding"/>
    <property type="evidence" value="ECO:0007669"/>
    <property type="project" value="UniProtKB-KW"/>
</dbReference>
<keyword evidence="3" id="KW-0251">Elongation factor</keyword>